<evidence type="ECO:0008006" key="4">
    <source>
        <dbReference type="Google" id="ProtNLM"/>
    </source>
</evidence>
<evidence type="ECO:0000313" key="3">
    <source>
        <dbReference type="Proteomes" id="UP000323917"/>
    </source>
</evidence>
<protein>
    <recommendedName>
        <fullName evidence="4">PEP-CTERM protein-sorting domain-containing protein</fullName>
    </recommendedName>
</protein>
<gene>
    <name evidence="2" type="ORF">Pr1d_46930</name>
</gene>
<reference evidence="2 3" key="1">
    <citation type="submission" date="2019-08" db="EMBL/GenBank/DDBJ databases">
        <title>Deep-cultivation of Planctomycetes and their phenomic and genomic characterization uncovers novel biology.</title>
        <authorList>
            <person name="Wiegand S."/>
            <person name="Jogler M."/>
            <person name="Boedeker C."/>
            <person name="Pinto D."/>
            <person name="Vollmers J."/>
            <person name="Rivas-Marin E."/>
            <person name="Kohn T."/>
            <person name="Peeters S.H."/>
            <person name="Heuer A."/>
            <person name="Rast P."/>
            <person name="Oberbeckmann S."/>
            <person name="Bunk B."/>
            <person name="Jeske O."/>
            <person name="Meyerdierks A."/>
            <person name="Storesund J.E."/>
            <person name="Kallscheuer N."/>
            <person name="Luecker S."/>
            <person name="Lage O.M."/>
            <person name="Pohl T."/>
            <person name="Merkel B.J."/>
            <person name="Hornburger P."/>
            <person name="Mueller R.-W."/>
            <person name="Bruemmer F."/>
            <person name="Labrenz M."/>
            <person name="Spormann A.M."/>
            <person name="Op den Camp H."/>
            <person name="Overmann J."/>
            <person name="Amann R."/>
            <person name="Jetten M.S.M."/>
            <person name="Mascher T."/>
            <person name="Medema M.H."/>
            <person name="Devos D.P."/>
            <person name="Kaster A.-K."/>
            <person name="Ovreas L."/>
            <person name="Rohde M."/>
            <person name="Galperin M.Y."/>
            <person name="Jogler C."/>
        </authorList>
    </citation>
    <scope>NUCLEOTIDE SEQUENCE [LARGE SCALE GENOMIC DNA]</scope>
    <source>
        <strain evidence="2 3">Pr1d</strain>
    </source>
</reference>
<dbReference type="KEGG" id="bgok:Pr1d_46930"/>
<dbReference type="AlphaFoldDB" id="A0A5B9QI48"/>
<dbReference type="OrthoDB" id="270582at2"/>
<accession>A0A5B9QI48</accession>
<keyword evidence="1" id="KW-0732">Signal</keyword>
<evidence type="ECO:0000256" key="1">
    <source>
        <dbReference type="SAM" id="SignalP"/>
    </source>
</evidence>
<evidence type="ECO:0000313" key="2">
    <source>
        <dbReference type="EMBL" id="QEG37352.1"/>
    </source>
</evidence>
<proteinExistence type="predicted"/>
<name>A0A5B9QI48_9BACT</name>
<dbReference type="Proteomes" id="UP000323917">
    <property type="component" value="Chromosome"/>
</dbReference>
<feature type="chain" id="PRO_5022750754" description="PEP-CTERM protein-sorting domain-containing protein" evidence="1">
    <location>
        <begin position="26"/>
        <end position="434"/>
    </location>
</feature>
<dbReference type="PROSITE" id="PS00018">
    <property type="entry name" value="EF_HAND_1"/>
    <property type="match status" value="1"/>
</dbReference>
<keyword evidence="3" id="KW-1185">Reference proteome</keyword>
<dbReference type="EMBL" id="CP042913">
    <property type="protein sequence ID" value="QEG37352.1"/>
    <property type="molecule type" value="Genomic_DNA"/>
</dbReference>
<dbReference type="RefSeq" id="WP_148075600.1">
    <property type="nucleotide sequence ID" value="NZ_CP042913.1"/>
</dbReference>
<dbReference type="InterPro" id="IPR018247">
    <property type="entry name" value="EF_Hand_1_Ca_BS"/>
</dbReference>
<sequence length="434" mass="45655" precursor="true">MDTVNMKLTLSCVVCGLVLASSGEATLGQLYTETFDDLNASTRWMDNTTGMGLDLTVDPAVAKPMDTVADFAFDYSSVGIPSAPNSGGTTIGMKLQANLFSDAFGGFSVSPLTQNFTGDYVLSYDMWQNYNGPLDSGFNGTTNLTYGGIMTSGTVSNFPGTADGVWFAATGDGDSGADYRAYSQDRAVSYQVPGTTPEDDAAVYFADSRNNTADLYRLNINPAPDPVGDPFTGGVTAPAAQLSLYPQQTGAVKAGALGMAWRHHEITKSGDIITWSVDGFDLIQVDASKFVTNQPGGGNILFGYSDTGQGSSTDFNAQFLLFGLIDNVEVSALTAMDDADFDEDGDVDGKDFLAWQRGFGIDDGSAQLADGDATGDGNVNGDDLVVWQDQYNTTPLSANLAAVPEPATWASLAVAAILGFVLVTPRRCLATSRI</sequence>
<feature type="signal peptide" evidence="1">
    <location>
        <begin position="1"/>
        <end position="25"/>
    </location>
</feature>
<organism evidence="2 3">
    <name type="scientific">Bythopirellula goksoeyrii</name>
    <dbReference type="NCBI Taxonomy" id="1400387"/>
    <lineage>
        <taxon>Bacteria</taxon>
        <taxon>Pseudomonadati</taxon>
        <taxon>Planctomycetota</taxon>
        <taxon>Planctomycetia</taxon>
        <taxon>Pirellulales</taxon>
        <taxon>Lacipirellulaceae</taxon>
        <taxon>Bythopirellula</taxon>
    </lineage>
</organism>